<dbReference type="PROSITE" id="PS51819">
    <property type="entry name" value="VOC"/>
    <property type="match status" value="1"/>
</dbReference>
<evidence type="ECO:0000259" key="2">
    <source>
        <dbReference type="PROSITE" id="PS51819"/>
    </source>
</evidence>
<dbReference type="InterPro" id="IPR051785">
    <property type="entry name" value="MMCE/EMCE_epimerase"/>
</dbReference>
<reference evidence="4 5" key="1">
    <citation type="submission" date="2019-08" db="EMBL/GenBank/DDBJ databases">
        <title>Subclass B2 metallo-beta lactamase from Pseudomonas synxantha.</title>
        <authorList>
            <person name="Poirel L."/>
            <person name="Palmieri M."/>
            <person name="Masseron A."/>
            <person name="Perreten V."/>
            <person name="Nordman P."/>
        </authorList>
    </citation>
    <scope>NUCLEOTIDE SEQUENCE [LARGE SCALE GENOMIC DNA]</scope>
    <source>
        <strain evidence="4 5">MCP106</strain>
    </source>
</reference>
<dbReference type="PANTHER" id="PTHR43048">
    <property type="entry name" value="METHYLMALONYL-COA EPIMERASE"/>
    <property type="match status" value="1"/>
</dbReference>
<reference evidence="4 5" key="2">
    <citation type="submission" date="2019-08" db="EMBL/GenBank/DDBJ databases">
        <authorList>
            <person name="Brilhante M."/>
            <person name="Perreten V."/>
        </authorList>
    </citation>
    <scope>NUCLEOTIDE SEQUENCE [LARGE SCALE GENOMIC DNA]</scope>
    <source>
        <strain evidence="4 5">MCP106</strain>
    </source>
</reference>
<dbReference type="Pfam" id="PF00903">
    <property type="entry name" value="Glyoxalase"/>
    <property type="match status" value="1"/>
</dbReference>
<organism evidence="4 5">
    <name type="scientific">Pseudomonas synxantha</name>
    <dbReference type="NCBI Taxonomy" id="47883"/>
    <lineage>
        <taxon>Bacteria</taxon>
        <taxon>Pseudomonadati</taxon>
        <taxon>Pseudomonadota</taxon>
        <taxon>Gammaproteobacteria</taxon>
        <taxon>Pseudomonadales</taxon>
        <taxon>Pseudomonadaceae</taxon>
        <taxon>Pseudomonas</taxon>
    </lineage>
</organism>
<dbReference type="PANTHER" id="PTHR43048:SF5">
    <property type="entry name" value="BLR5325 PROTEIN"/>
    <property type="match status" value="1"/>
</dbReference>
<dbReference type="InterPro" id="IPR004360">
    <property type="entry name" value="Glyas_Fos-R_dOase_dom"/>
</dbReference>
<evidence type="ECO:0000313" key="5">
    <source>
        <dbReference type="Proteomes" id="UP000324029"/>
    </source>
</evidence>
<dbReference type="InterPro" id="IPR029068">
    <property type="entry name" value="Glyas_Bleomycin-R_OHBP_Dase"/>
</dbReference>
<accession>A0A5D3GGK6</accession>
<dbReference type="EMBL" id="VSRO01000001">
    <property type="protein sequence ID" value="TYK59583.1"/>
    <property type="molecule type" value="Genomic_DNA"/>
</dbReference>
<dbReference type="GO" id="GO:0004493">
    <property type="term" value="F:methylmalonyl-CoA epimerase activity"/>
    <property type="evidence" value="ECO:0007669"/>
    <property type="project" value="TreeGrafter"/>
</dbReference>
<sequence length="309" mass="33195">MSRSELAPPRLCQVAICSADAATSMQFYAALLGLRATGSFQVRGPMAARLFEMTAVQGVNYWMADAQAFFQLEFFEFSQPCRLPAATRTRSGYERLFVAVADIDAAVARLQAAGIPVDLTGTVLRDPDGVPVQLVEAEAGGAVGRIIGVRLVVEDLEDAVDYFHRALGLPLSACQPSATVSCDTPRCALDAGEHWIELVHRQGVGAVRPLNEPGLMNVALGVRRPSHFNALYRRVLREGFSSSTPPVGGGLSHVVYLRSRAGLSVELLQLPAWMDAIWGFRAPGRLARLARLLIGGLVGLSARMARASP</sequence>
<evidence type="ECO:0000313" key="4">
    <source>
        <dbReference type="EMBL" id="TYK59583.1"/>
    </source>
</evidence>
<dbReference type="InterPro" id="IPR037523">
    <property type="entry name" value="VOC_core"/>
</dbReference>
<gene>
    <name evidence="4" type="ORF">FXO26_00265</name>
    <name evidence="3" type="ORF">FXO26_28525</name>
</gene>
<feature type="domain" description="VOC" evidence="2">
    <location>
        <begin position="145"/>
        <end position="270"/>
    </location>
</feature>
<dbReference type="Pfam" id="PF13669">
    <property type="entry name" value="Glyoxalase_4"/>
    <property type="match status" value="1"/>
</dbReference>
<dbReference type="Proteomes" id="UP000324029">
    <property type="component" value="Unassembled WGS sequence"/>
</dbReference>
<keyword evidence="1" id="KW-0479">Metal-binding</keyword>
<protein>
    <submittedName>
        <fullName evidence="4">VOC family protein</fullName>
    </submittedName>
</protein>
<dbReference type="RefSeq" id="WP_032877010.1">
    <property type="nucleotide sequence ID" value="NZ_VSRO01000001.1"/>
</dbReference>
<proteinExistence type="predicted"/>
<dbReference type="SUPFAM" id="SSF54593">
    <property type="entry name" value="Glyoxalase/Bleomycin resistance protein/Dihydroxybiphenyl dioxygenase"/>
    <property type="match status" value="2"/>
</dbReference>
<dbReference type="GO" id="GO:0046491">
    <property type="term" value="P:L-methylmalonyl-CoA metabolic process"/>
    <property type="evidence" value="ECO:0007669"/>
    <property type="project" value="TreeGrafter"/>
</dbReference>
<name>A0A5D3GGK6_9PSED</name>
<comment type="caution">
    <text evidence="4">The sequence shown here is derived from an EMBL/GenBank/DDBJ whole genome shotgun (WGS) entry which is preliminary data.</text>
</comment>
<evidence type="ECO:0000313" key="3">
    <source>
        <dbReference type="EMBL" id="TYK54266.1"/>
    </source>
</evidence>
<evidence type="ECO:0000256" key="1">
    <source>
        <dbReference type="ARBA" id="ARBA00022723"/>
    </source>
</evidence>
<dbReference type="EMBL" id="VSRO01000022">
    <property type="protein sequence ID" value="TYK54266.1"/>
    <property type="molecule type" value="Genomic_DNA"/>
</dbReference>
<dbReference type="Gene3D" id="3.10.180.10">
    <property type="entry name" value="2,3-Dihydroxybiphenyl 1,2-Dioxygenase, domain 1"/>
    <property type="match status" value="2"/>
</dbReference>
<dbReference type="GO" id="GO:0046872">
    <property type="term" value="F:metal ion binding"/>
    <property type="evidence" value="ECO:0007669"/>
    <property type="project" value="UniProtKB-KW"/>
</dbReference>
<dbReference type="AlphaFoldDB" id="A0A5D3GGK6"/>